<dbReference type="Proteomes" id="UP001209681">
    <property type="component" value="Unassembled WGS sequence"/>
</dbReference>
<dbReference type="Pfam" id="PF11523">
    <property type="entry name" value="DUF3223"/>
    <property type="match status" value="1"/>
</dbReference>
<dbReference type="RefSeq" id="WP_265426385.1">
    <property type="nucleotide sequence ID" value="NZ_JAPFPW010000046.1"/>
</dbReference>
<comment type="caution">
    <text evidence="1">The sequence shown here is derived from an EMBL/GenBank/DDBJ whole genome shotgun (WGS) entry which is preliminary data.</text>
</comment>
<keyword evidence="2" id="KW-1185">Reference proteome</keyword>
<dbReference type="EMBL" id="JAPFPW010000046">
    <property type="protein sequence ID" value="MCW7755437.1"/>
    <property type="molecule type" value="Genomic_DNA"/>
</dbReference>
<dbReference type="PANTHER" id="PTHR33415">
    <property type="entry name" value="PROTEIN EMBRYO DEFECTIVE 514"/>
    <property type="match status" value="1"/>
</dbReference>
<reference evidence="1 2" key="1">
    <citation type="submission" date="2022-11" db="EMBL/GenBank/DDBJ databases">
        <title>Desulfobotulus tamanensis H1 sp. nov. - anaerobic, alkaliphilic, sulphate reducing bacterium isolated from terrestrial mud volcano.</title>
        <authorList>
            <person name="Frolova A."/>
            <person name="Merkel A.Y."/>
            <person name="Slobodkin A.I."/>
        </authorList>
    </citation>
    <scope>NUCLEOTIDE SEQUENCE [LARGE SCALE GENOMIC DNA]</scope>
    <source>
        <strain evidence="1 2">H1</strain>
    </source>
</reference>
<name>A0ABT3ND94_9BACT</name>
<organism evidence="1 2">
    <name type="scientific">Desulfobotulus pelophilus</name>
    <dbReference type="NCBI Taxonomy" id="2823377"/>
    <lineage>
        <taxon>Bacteria</taxon>
        <taxon>Pseudomonadati</taxon>
        <taxon>Thermodesulfobacteriota</taxon>
        <taxon>Desulfobacteria</taxon>
        <taxon>Desulfobacterales</taxon>
        <taxon>Desulfobacteraceae</taxon>
        <taxon>Desulfobotulus</taxon>
    </lineage>
</organism>
<evidence type="ECO:0000313" key="2">
    <source>
        <dbReference type="Proteomes" id="UP001209681"/>
    </source>
</evidence>
<dbReference type="Gene3D" id="3.10.450.40">
    <property type="match status" value="1"/>
</dbReference>
<accession>A0ABT3ND94</accession>
<dbReference type="InterPro" id="IPR044673">
    <property type="entry name" value="DCL-like"/>
</dbReference>
<protein>
    <submittedName>
        <fullName evidence="1">DCL family protein</fullName>
    </submittedName>
</protein>
<gene>
    <name evidence="1" type="ORF">OOT00_15780</name>
</gene>
<evidence type="ECO:0000313" key="1">
    <source>
        <dbReference type="EMBL" id="MCW7755437.1"/>
    </source>
</evidence>
<proteinExistence type="predicted"/>
<dbReference type="PANTHER" id="PTHR33415:SF12">
    <property type="entry name" value="PROTEIN EMBRYO DEFECTIVE 514"/>
    <property type="match status" value="1"/>
</dbReference>
<sequence>MAKAKPVEIGEIKFDKKSDALNFMKDMLNKYAPEEKVDENDSKFLSSAILKHPEFEEKIGVGIKHFFVRRADYGTKCFWLERVDGTVARFSYKYCVDC</sequence>